<dbReference type="AlphaFoldDB" id="C1DNG6"/>
<gene>
    <name evidence="2" type="ordered locus">Avin_09450</name>
</gene>
<dbReference type="STRING" id="322710.Avin_09450"/>
<dbReference type="EMBL" id="CP001157">
    <property type="protein sequence ID" value="ACO77182.1"/>
    <property type="molecule type" value="Genomic_DNA"/>
</dbReference>
<dbReference type="HOGENOM" id="CLU_2696605_0_0_6"/>
<evidence type="ECO:0000313" key="2">
    <source>
        <dbReference type="EMBL" id="ACO77182.1"/>
    </source>
</evidence>
<sequence>MSCQGAGSSYPAPPDVSPIFRSAGKHARRRRRAKPEPLAASPPRYSGALFAHEKTRRSPARRYRSERDDIPRE</sequence>
<feature type="region of interest" description="Disordered" evidence="1">
    <location>
        <begin position="1"/>
        <end position="73"/>
    </location>
</feature>
<name>C1DNG6_AZOVD</name>
<dbReference type="KEGG" id="avn:Avin_09450"/>
<reference evidence="2 3" key="1">
    <citation type="journal article" date="2009" name="J. Bacteriol.">
        <title>Genome sequence of Azotobacter vinelandii, an obligate aerobe specialized to support diverse anaerobic metabolic processes.</title>
        <authorList>
            <person name="Setubal J.C."/>
            <person name="dos Santos P."/>
            <person name="Goldman B.S."/>
            <person name="Ertesvag H."/>
            <person name="Espin G."/>
            <person name="Rubio L.M."/>
            <person name="Valla S."/>
            <person name="Almeida N.F."/>
            <person name="Balasubramanian D."/>
            <person name="Cromes L."/>
            <person name="Curatti L."/>
            <person name="Du Z."/>
            <person name="Godsy E."/>
            <person name="Goodner B."/>
            <person name="Hellner-Burris K."/>
            <person name="Hernandez J.A."/>
            <person name="Houmiel K."/>
            <person name="Imperial J."/>
            <person name="Kennedy C."/>
            <person name="Larson T.J."/>
            <person name="Latreille P."/>
            <person name="Ligon L.S."/>
            <person name="Lu J."/>
            <person name="Maerk M."/>
            <person name="Miller N.M."/>
            <person name="Norton S."/>
            <person name="O'Carroll I.P."/>
            <person name="Paulsen I."/>
            <person name="Raulfs E.C."/>
            <person name="Roemer R."/>
            <person name="Rosser J."/>
            <person name="Segura D."/>
            <person name="Slater S."/>
            <person name="Stricklin S.L."/>
            <person name="Studholme D.J."/>
            <person name="Sun J."/>
            <person name="Viana C.J."/>
            <person name="Wallin E."/>
            <person name="Wang B."/>
            <person name="Wheeler C."/>
            <person name="Zhu H."/>
            <person name="Dean D.R."/>
            <person name="Dixon R."/>
            <person name="Wood D."/>
        </authorList>
    </citation>
    <scope>NUCLEOTIDE SEQUENCE [LARGE SCALE GENOMIC DNA]</scope>
    <source>
        <strain evidence="3">DJ / ATCC BAA-1303</strain>
    </source>
</reference>
<dbReference type="EnsemblBacteria" id="ACO77182">
    <property type="protein sequence ID" value="ACO77182"/>
    <property type="gene ID" value="Avin_09450"/>
</dbReference>
<keyword evidence="3" id="KW-1185">Reference proteome</keyword>
<proteinExistence type="predicted"/>
<dbReference type="Proteomes" id="UP000002424">
    <property type="component" value="Chromosome"/>
</dbReference>
<protein>
    <submittedName>
        <fullName evidence="2">Uncharacterized protein</fullName>
    </submittedName>
</protein>
<feature type="compositionally biased region" description="Basic residues" evidence="1">
    <location>
        <begin position="23"/>
        <end position="33"/>
    </location>
</feature>
<organism evidence="2 3">
    <name type="scientific">Azotobacter vinelandii (strain DJ / ATCC BAA-1303)</name>
    <dbReference type="NCBI Taxonomy" id="322710"/>
    <lineage>
        <taxon>Bacteria</taxon>
        <taxon>Pseudomonadati</taxon>
        <taxon>Pseudomonadota</taxon>
        <taxon>Gammaproteobacteria</taxon>
        <taxon>Pseudomonadales</taxon>
        <taxon>Pseudomonadaceae</taxon>
        <taxon>Azotobacter</taxon>
    </lineage>
</organism>
<evidence type="ECO:0000256" key="1">
    <source>
        <dbReference type="SAM" id="MobiDB-lite"/>
    </source>
</evidence>
<feature type="compositionally biased region" description="Basic and acidic residues" evidence="1">
    <location>
        <begin position="63"/>
        <end position="73"/>
    </location>
</feature>
<evidence type="ECO:0000313" key="3">
    <source>
        <dbReference type="Proteomes" id="UP000002424"/>
    </source>
</evidence>
<accession>C1DNG6</accession>